<gene>
    <name evidence="2" type="ORF">BO71DRAFT_5691</name>
</gene>
<dbReference type="VEuPathDB" id="FungiDB:BO71DRAFT_5691"/>
<feature type="chain" id="PRO_5016368141" evidence="1">
    <location>
        <begin position="21"/>
        <end position="146"/>
    </location>
</feature>
<name>A0A319D706_9EURO</name>
<keyword evidence="3" id="KW-1185">Reference proteome</keyword>
<sequence length="146" mass="15649">MPSWLIKLSALTLLAQSISAAEVHIRTTDPPANNYVMHCTLIINDSLFGCKGSSKPFPNECGQNYGIETKSICGTSSVTINWDTAEFEYNDNKGNTANCTLSGVETESHCNTNNSTQYAVEHNAAPRLSAGTAFWGLGTMALGLLV</sequence>
<evidence type="ECO:0000313" key="2">
    <source>
        <dbReference type="EMBL" id="PYH93235.1"/>
    </source>
</evidence>
<evidence type="ECO:0000313" key="3">
    <source>
        <dbReference type="Proteomes" id="UP000247810"/>
    </source>
</evidence>
<accession>A0A319D706</accession>
<organism evidence="2 3">
    <name type="scientific">Aspergillus ellipticus CBS 707.79</name>
    <dbReference type="NCBI Taxonomy" id="1448320"/>
    <lineage>
        <taxon>Eukaryota</taxon>
        <taxon>Fungi</taxon>
        <taxon>Dikarya</taxon>
        <taxon>Ascomycota</taxon>
        <taxon>Pezizomycotina</taxon>
        <taxon>Eurotiomycetes</taxon>
        <taxon>Eurotiomycetidae</taxon>
        <taxon>Eurotiales</taxon>
        <taxon>Aspergillaceae</taxon>
        <taxon>Aspergillus</taxon>
        <taxon>Aspergillus subgen. Circumdati</taxon>
    </lineage>
</organism>
<dbReference type="EMBL" id="KZ825897">
    <property type="protein sequence ID" value="PYH93235.1"/>
    <property type="molecule type" value="Genomic_DNA"/>
</dbReference>
<reference evidence="2 3" key="1">
    <citation type="submission" date="2018-02" db="EMBL/GenBank/DDBJ databases">
        <title>The genomes of Aspergillus section Nigri reveals drivers in fungal speciation.</title>
        <authorList>
            <consortium name="DOE Joint Genome Institute"/>
            <person name="Vesth T.C."/>
            <person name="Nybo J."/>
            <person name="Theobald S."/>
            <person name="Brandl J."/>
            <person name="Frisvad J.C."/>
            <person name="Nielsen K.F."/>
            <person name="Lyhne E.K."/>
            <person name="Kogle M.E."/>
            <person name="Kuo A."/>
            <person name="Riley R."/>
            <person name="Clum A."/>
            <person name="Nolan M."/>
            <person name="Lipzen A."/>
            <person name="Salamov A."/>
            <person name="Henrissat B."/>
            <person name="Wiebenga A."/>
            <person name="De vries R.P."/>
            <person name="Grigoriev I.V."/>
            <person name="Mortensen U.H."/>
            <person name="Andersen M.R."/>
            <person name="Baker S.E."/>
        </authorList>
    </citation>
    <scope>NUCLEOTIDE SEQUENCE [LARGE SCALE GENOMIC DNA]</scope>
    <source>
        <strain evidence="2 3">CBS 707.79</strain>
    </source>
</reference>
<proteinExistence type="predicted"/>
<dbReference type="Proteomes" id="UP000247810">
    <property type="component" value="Unassembled WGS sequence"/>
</dbReference>
<keyword evidence="1" id="KW-0732">Signal</keyword>
<dbReference type="AlphaFoldDB" id="A0A319D706"/>
<feature type="signal peptide" evidence="1">
    <location>
        <begin position="1"/>
        <end position="20"/>
    </location>
</feature>
<dbReference type="OrthoDB" id="4451356at2759"/>
<protein>
    <submittedName>
        <fullName evidence="2">Uncharacterized protein</fullName>
    </submittedName>
</protein>
<evidence type="ECO:0000256" key="1">
    <source>
        <dbReference type="SAM" id="SignalP"/>
    </source>
</evidence>